<evidence type="ECO:0000256" key="1">
    <source>
        <dbReference type="SAM" id="MobiDB-lite"/>
    </source>
</evidence>
<gene>
    <name evidence="2" type="ORF">RM528_14660</name>
</gene>
<accession>A0ABU2QF50</accession>
<evidence type="ECO:0000313" key="3">
    <source>
        <dbReference type="Proteomes" id="UP001180503"/>
    </source>
</evidence>
<dbReference type="Proteomes" id="UP001180503">
    <property type="component" value="Unassembled WGS sequence"/>
</dbReference>
<sequence>MTFTTRARRCTYAHVMGTTLRAAADRMDDALGPDDDQGDTYGETAA</sequence>
<comment type="caution">
    <text evidence="2">The sequence shown here is derived from an EMBL/GenBank/DDBJ whole genome shotgun (WGS) entry which is preliminary data.</text>
</comment>
<evidence type="ECO:0008006" key="4">
    <source>
        <dbReference type="Google" id="ProtNLM"/>
    </source>
</evidence>
<evidence type="ECO:0000313" key="2">
    <source>
        <dbReference type="EMBL" id="MDT0403091.1"/>
    </source>
</evidence>
<proteinExistence type="predicted"/>
<reference evidence="3" key="1">
    <citation type="submission" date="2023-07" db="EMBL/GenBank/DDBJ databases">
        <title>30 novel species of actinomycetes from the DSMZ collection.</title>
        <authorList>
            <person name="Nouioui I."/>
        </authorList>
    </citation>
    <scope>NUCLEOTIDE SEQUENCE [LARGE SCALE GENOMIC DNA]</scope>
    <source>
        <strain evidence="3">DSM 41635</strain>
    </source>
</reference>
<dbReference type="EMBL" id="JAVRFB010000009">
    <property type="protein sequence ID" value="MDT0403091.1"/>
    <property type="molecule type" value="Genomic_DNA"/>
</dbReference>
<organism evidence="2 3">
    <name type="scientific">Streptomyces edwardsiae</name>
    <dbReference type="NCBI Taxonomy" id="3075527"/>
    <lineage>
        <taxon>Bacteria</taxon>
        <taxon>Bacillati</taxon>
        <taxon>Actinomycetota</taxon>
        <taxon>Actinomycetes</taxon>
        <taxon>Kitasatosporales</taxon>
        <taxon>Streptomycetaceae</taxon>
        <taxon>Streptomyces</taxon>
    </lineage>
</organism>
<protein>
    <recommendedName>
        <fullName evidence="4">Integrase</fullName>
    </recommendedName>
</protein>
<name>A0ABU2QF50_9ACTN</name>
<dbReference type="RefSeq" id="WP_311710199.1">
    <property type="nucleotide sequence ID" value="NZ_JAVRFB010000009.1"/>
</dbReference>
<feature type="region of interest" description="Disordered" evidence="1">
    <location>
        <begin position="24"/>
        <end position="46"/>
    </location>
</feature>